<dbReference type="Proteomes" id="UP000004995">
    <property type="component" value="Unassembled WGS sequence"/>
</dbReference>
<dbReference type="Gramene" id="KQL07699">
    <property type="protein sequence ID" value="KQL07699"/>
    <property type="gene ID" value="SETIT_005448mg"/>
</dbReference>
<protein>
    <submittedName>
        <fullName evidence="1">Uncharacterized protein</fullName>
    </submittedName>
</protein>
<evidence type="ECO:0000313" key="1">
    <source>
        <dbReference type="EnsemblPlants" id="KQL07699"/>
    </source>
</evidence>
<sequence length="32" mass="3508">MSSETTTNRLRDLLLLGLLGLAKPMPFGCPYV</sequence>
<accession>K3XU41</accession>
<evidence type="ECO:0000313" key="2">
    <source>
        <dbReference type="Proteomes" id="UP000004995"/>
    </source>
</evidence>
<reference evidence="1" key="2">
    <citation type="submission" date="2018-08" db="UniProtKB">
        <authorList>
            <consortium name="EnsemblPlants"/>
        </authorList>
    </citation>
    <scope>IDENTIFICATION</scope>
    <source>
        <strain evidence="1">Yugu1</strain>
    </source>
</reference>
<dbReference type="EMBL" id="AGNK02003366">
    <property type="status" value="NOT_ANNOTATED_CDS"/>
    <property type="molecule type" value="Genomic_DNA"/>
</dbReference>
<dbReference type="HOGENOM" id="CLU_3393088_0_0_1"/>
<dbReference type="InParanoid" id="K3XU41"/>
<dbReference type="EnsemblPlants" id="KQL07699">
    <property type="protein sequence ID" value="KQL07699"/>
    <property type="gene ID" value="SETIT_005448mg"/>
</dbReference>
<keyword evidence="2" id="KW-1185">Reference proteome</keyword>
<organism evidence="1 2">
    <name type="scientific">Setaria italica</name>
    <name type="common">Foxtail millet</name>
    <name type="synonym">Panicum italicum</name>
    <dbReference type="NCBI Taxonomy" id="4555"/>
    <lineage>
        <taxon>Eukaryota</taxon>
        <taxon>Viridiplantae</taxon>
        <taxon>Streptophyta</taxon>
        <taxon>Embryophyta</taxon>
        <taxon>Tracheophyta</taxon>
        <taxon>Spermatophyta</taxon>
        <taxon>Magnoliopsida</taxon>
        <taxon>Liliopsida</taxon>
        <taxon>Poales</taxon>
        <taxon>Poaceae</taxon>
        <taxon>PACMAD clade</taxon>
        <taxon>Panicoideae</taxon>
        <taxon>Panicodae</taxon>
        <taxon>Paniceae</taxon>
        <taxon>Cenchrinae</taxon>
        <taxon>Setaria</taxon>
    </lineage>
</organism>
<dbReference type="AlphaFoldDB" id="K3XU41"/>
<reference evidence="2" key="1">
    <citation type="journal article" date="2012" name="Nat. Biotechnol.">
        <title>Reference genome sequence of the model plant Setaria.</title>
        <authorList>
            <person name="Bennetzen J.L."/>
            <person name="Schmutz J."/>
            <person name="Wang H."/>
            <person name="Percifield R."/>
            <person name="Hawkins J."/>
            <person name="Pontaroli A.C."/>
            <person name="Estep M."/>
            <person name="Feng L."/>
            <person name="Vaughn J.N."/>
            <person name="Grimwood J."/>
            <person name="Jenkins J."/>
            <person name="Barry K."/>
            <person name="Lindquist E."/>
            <person name="Hellsten U."/>
            <person name="Deshpande S."/>
            <person name="Wang X."/>
            <person name="Wu X."/>
            <person name="Mitros T."/>
            <person name="Triplett J."/>
            <person name="Yang X."/>
            <person name="Ye C.Y."/>
            <person name="Mauro-Herrera M."/>
            <person name="Wang L."/>
            <person name="Li P."/>
            <person name="Sharma M."/>
            <person name="Sharma R."/>
            <person name="Ronald P.C."/>
            <person name="Panaud O."/>
            <person name="Kellogg E.A."/>
            <person name="Brutnell T.P."/>
            <person name="Doust A.N."/>
            <person name="Tuskan G.A."/>
            <person name="Rokhsar D."/>
            <person name="Devos K.M."/>
        </authorList>
    </citation>
    <scope>NUCLEOTIDE SEQUENCE [LARGE SCALE GENOMIC DNA]</scope>
    <source>
        <strain evidence="2">cv. Yugu1</strain>
    </source>
</reference>
<name>K3XU41_SETIT</name>
<proteinExistence type="predicted"/>